<dbReference type="AlphaFoldDB" id="A0AAW1PSI8"/>
<gene>
    <name evidence="1" type="ORF">WJX72_003277</name>
</gene>
<proteinExistence type="predicted"/>
<evidence type="ECO:0000313" key="1">
    <source>
        <dbReference type="EMBL" id="KAK9811396.1"/>
    </source>
</evidence>
<organism evidence="1 2">
    <name type="scientific">[Myrmecia] bisecta</name>
    <dbReference type="NCBI Taxonomy" id="41462"/>
    <lineage>
        <taxon>Eukaryota</taxon>
        <taxon>Viridiplantae</taxon>
        <taxon>Chlorophyta</taxon>
        <taxon>core chlorophytes</taxon>
        <taxon>Trebouxiophyceae</taxon>
        <taxon>Trebouxiales</taxon>
        <taxon>Trebouxiaceae</taxon>
        <taxon>Myrmecia</taxon>
    </lineage>
</organism>
<keyword evidence="2" id="KW-1185">Reference proteome</keyword>
<comment type="caution">
    <text evidence="1">The sequence shown here is derived from an EMBL/GenBank/DDBJ whole genome shotgun (WGS) entry which is preliminary data.</text>
</comment>
<name>A0AAW1PSI8_9CHLO</name>
<accession>A0AAW1PSI8</accession>
<protein>
    <submittedName>
        <fullName evidence="1">Uncharacterized protein</fullName>
    </submittedName>
</protein>
<dbReference type="EMBL" id="JALJOR010000009">
    <property type="protein sequence ID" value="KAK9811396.1"/>
    <property type="molecule type" value="Genomic_DNA"/>
</dbReference>
<sequence>MALSTCVACCQAEFHRLCYRSGVALGELQSCPLKGSLAARVGAAEAVPAEGEAVLRDYFNLDASLAALSEAWAQRDAHLRSLPLRSGVAACRCMWNEACMAVCASEPSCMLMGTGPQGLRRSNSAWHSLLSLLSGCRSTRAISRHAGGHAAPG</sequence>
<dbReference type="Proteomes" id="UP001489004">
    <property type="component" value="Unassembled WGS sequence"/>
</dbReference>
<evidence type="ECO:0000313" key="2">
    <source>
        <dbReference type="Proteomes" id="UP001489004"/>
    </source>
</evidence>
<reference evidence="1 2" key="1">
    <citation type="journal article" date="2024" name="Nat. Commun.">
        <title>Phylogenomics reveals the evolutionary origins of lichenization in chlorophyte algae.</title>
        <authorList>
            <person name="Puginier C."/>
            <person name="Libourel C."/>
            <person name="Otte J."/>
            <person name="Skaloud P."/>
            <person name="Haon M."/>
            <person name="Grisel S."/>
            <person name="Petersen M."/>
            <person name="Berrin J.G."/>
            <person name="Delaux P.M."/>
            <person name="Dal Grande F."/>
            <person name="Keller J."/>
        </authorList>
    </citation>
    <scope>NUCLEOTIDE SEQUENCE [LARGE SCALE GENOMIC DNA]</scope>
    <source>
        <strain evidence="1 2">SAG 2043</strain>
    </source>
</reference>